<evidence type="ECO:0000256" key="10">
    <source>
        <dbReference type="ARBA" id="ARBA00023270"/>
    </source>
</evidence>
<feature type="active site" description="Proton acceptor" evidence="12 14">
    <location>
        <position position="279"/>
    </location>
</feature>
<comment type="catalytic activity">
    <reaction evidence="13">
        <text>S-adenosyl-L-methionine + H(+) = S-adenosyl 3-(methylsulfanyl)propylamine + CO2</text>
        <dbReference type="Rhea" id="RHEA:15981"/>
        <dbReference type="ChEBI" id="CHEBI:15378"/>
        <dbReference type="ChEBI" id="CHEBI:16526"/>
        <dbReference type="ChEBI" id="CHEBI:57443"/>
        <dbReference type="ChEBI" id="CHEBI:59789"/>
        <dbReference type="EC" id="4.1.1.50"/>
    </reaction>
</comment>
<dbReference type="HAMAP" id="MF_00464">
    <property type="entry name" value="AdoMetDC_1"/>
    <property type="match status" value="1"/>
</dbReference>
<evidence type="ECO:0000256" key="7">
    <source>
        <dbReference type="ARBA" id="ARBA00023115"/>
    </source>
</evidence>
<keyword evidence="10 13" id="KW-0704">Schiff base</keyword>
<keyword evidence="11 13" id="KW-0670">Pyruvate</keyword>
<gene>
    <name evidence="16" type="primary">speD</name>
    <name evidence="12" type="synonym">speE</name>
    <name evidence="13" type="synonym">speH</name>
    <name evidence="16" type="ORF">FGL95_05605</name>
</gene>
<dbReference type="HAMAP" id="MF_00198">
    <property type="entry name" value="Spermidine_synth"/>
    <property type="match status" value="1"/>
</dbReference>
<evidence type="ECO:0000313" key="17">
    <source>
        <dbReference type="Proteomes" id="UP000535543"/>
    </source>
</evidence>
<dbReference type="UniPathway" id="UPA00331">
    <property type="reaction ID" value="UER00451"/>
</dbReference>
<keyword evidence="2 12" id="KW-0808">Transferase</keyword>
<dbReference type="InterPro" id="IPR016067">
    <property type="entry name" value="S-AdoMet_deCO2ase_core"/>
</dbReference>
<feature type="binding site" evidence="12">
    <location>
        <position position="180"/>
    </location>
    <ligand>
        <name>spermidine</name>
        <dbReference type="ChEBI" id="CHEBI:57834"/>
    </ligand>
</feature>
<keyword evidence="5 13" id="KW-0068">Autocatalytic cleavage</keyword>
<comment type="subunit">
    <text evidence="13">Heterotetramer of two alpha and two beta chains arranged as a dimer of alpha/beta heterodimers.</text>
</comment>
<comment type="pathway">
    <text evidence="12">Amine and polyamine biosynthesis; spermidine biosynthesis; spermidine from putrescine: step 1/1.</text>
</comment>
<dbReference type="RefSeq" id="WP_169585155.1">
    <property type="nucleotide sequence ID" value="NZ_VCQU01000001.1"/>
</dbReference>
<keyword evidence="4 13" id="KW-0210">Decarboxylase</keyword>
<comment type="function">
    <text evidence="13">Catalyzes the decarboxylation of S-adenosylmethionine to S-adenosylmethioninamine (dcAdoMet), the propylamine donor required for the synthesis of the polyamines spermine and spermidine from the diamine putrescine.</text>
</comment>
<dbReference type="Gene3D" id="3.60.90.10">
    <property type="entry name" value="S-adenosylmethionine decarboxylase"/>
    <property type="match status" value="1"/>
</dbReference>
<name>A0A848KBG5_9NOCA</name>
<feature type="site" description="Cleavage (non-hydrolytic); by autolysis" evidence="13">
    <location>
        <begin position="66"/>
        <end position="67"/>
    </location>
</feature>
<comment type="similarity">
    <text evidence="1 12">Belongs to the spermidine/spermine synthase family.</text>
</comment>
<feature type="domain" description="PABS" evidence="15">
    <location>
        <begin position="110"/>
        <end position="372"/>
    </location>
</feature>
<evidence type="ECO:0000313" key="16">
    <source>
        <dbReference type="EMBL" id="NMN94514.1"/>
    </source>
</evidence>
<dbReference type="GO" id="GO:0005829">
    <property type="term" value="C:cytosol"/>
    <property type="evidence" value="ECO:0007669"/>
    <property type="project" value="TreeGrafter"/>
</dbReference>
<feature type="active site" description="Proton donor; for catalytic activity" evidence="13">
    <location>
        <position position="87"/>
    </location>
</feature>
<evidence type="ECO:0000256" key="12">
    <source>
        <dbReference type="HAMAP-Rule" id="MF_00198"/>
    </source>
</evidence>
<evidence type="ECO:0000256" key="4">
    <source>
        <dbReference type="ARBA" id="ARBA00022793"/>
    </source>
</evidence>
<reference evidence="16 17" key="2">
    <citation type="submission" date="2020-06" db="EMBL/GenBank/DDBJ databases">
        <title>Antribacter stalactiti gen. nov., sp. nov., a new member of the family Nacardiaceae isolated from a cave.</title>
        <authorList>
            <person name="Kim I.S."/>
        </authorList>
    </citation>
    <scope>NUCLEOTIDE SEQUENCE [LARGE SCALE GENOMIC DNA]</scope>
    <source>
        <strain evidence="16 17">YC2-7</strain>
    </source>
</reference>
<feature type="chain" id="PRO_5033184607" description="S-adenosylmethionine decarboxylase alpha chain" evidence="13">
    <location>
        <begin position="67"/>
        <end position="399"/>
    </location>
</feature>
<dbReference type="InterPro" id="IPR003826">
    <property type="entry name" value="AdoMetDC_fam_prok"/>
</dbReference>
<dbReference type="Proteomes" id="UP000535543">
    <property type="component" value="Unassembled WGS sequence"/>
</dbReference>
<comment type="caution">
    <text evidence="16">The sequence shown here is derived from an EMBL/GenBank/DDBJ whole genome shotgun (WGS) entry which is preliminary data.</text>
</comment>
<evidence type="ECO:0000256" key="11">
    <source>
        <dbReference type="ARBA" id="ARBA00023317"/>
    </source>
</evidence>
<feature type="binding site" evidence="12">
    <location>
        <position position="150"/>
    </location>
    <ligand>
        <name>S-methyl-5'-thioadenosine</name>
        <dbReference type="ChEBI" id="CHEBI:17509"/>
    </ligand>
</feature>
<dbReference type="GO" id="GO:0008295">
    <property type="term" value="P:spermidine biosynthetic process"/>
    <property type="evidence" value="ECO:0007669"/>
    <property type="project" value="UniProtKB-UniRule"/>
</dbReference>
<dbReference type="EMBL" id="VCQU01000001">
    <property type="protein sequence ID" value="NMN94514.1"/>
    <property type="molecule type" value="Genomic_DNA"/>
</dbReference>
<evidence type="ECO:0000256" key="14">
    <source>
        <dbReference type="PROSITE-ProRule" id="PRU00354"/>
    </source>
</evidence>
<dbReference type="GO" id="GO:0004014">
    <property type="term" value="F:adenosylmethionine decarboxylase activity"/>
    <property type="evidence" value="ECO:0007669"/>
    <property type="project" value="UniProtKB-UniRule"/>
</dbReference>
<feature type="active site" description="Proton acceptor; for processing activity" evidence="13">
    <location>
        <position position="72"/>
    </location>
</feature>
<dbReference type="Gene3D" id="3.40.50.150">
    <property type="entry name" value="Vaccinia Virus protein VP39"/>
    <property type="match status" value="1"/>
</dbReference>
<evidence type="ECO:0000259" key="15">
    <source>
        <dbReference type="PROSITE" id="PS51006"/>
    </source>
</evidence>
<keyword evidence="7 13" id="KW-0620">Polyamine biosynthesis</keyword>
<dbReference type="CDD" id="cd02440">
    <property type="entry name" value="AdoMet_MTases"/>
    <property type="match status" value="1"/>
</dbReference>
<comment type="caution">
    <text evidence="12">Lacks conserved residue(s) required for the propagation of feature annotation.</text>
</comment>
<feature type="binding site" evidence="12">
    <location>
        <begin position="258"/>
        <end position="259"/>
    </location>
    <ligand>
        <name>S-methyl-5'-thioadenosine</name>
        <dbReference type="ChEBI" id="CHEBI:17509"/>
    </ligand>
</feature>
<keyword evidence="3 13" id="KW-0949">S-adenosyl-L-methionine</keyword>
<dbReference type="PANTHER" id="PTHR33866">
    <property type="entry name" value="S-ADENOSYLMETHIONINE DECARBOXYLASE PROENZYME"/>
    <property type="match status" value="1"/>
</dbReference>
<keyword evidence="9 13" id="KW-0456">Lyase</keyword>
<dbReference type="InterPro" id="IPR017716">
    <property type="entry name" value="S-AdoMet_deCOase_pro-enz"/>
</dbReference>
<comment type="subunit">
    <text evidence="12">Homodimer or homotetramer.</text>
</comment>
<evidence type="ECO:0000256" key="5">
    <source>
        <dbReference type="ARBA" id="ARBA00022813"/>
    </source>
</evidence>
<keyword evidence="6 13" id="KW-0745">Spermidine biosynthesis</keyword>
<comment type="pathway">
    <text evidence="13">Amine and polyamine biosynthesis; S-adenosylmethioninamine biosynthesis; S-adenosylmethioninamine from S-adenosyl-L-methionine: step 1/1.</text>
</comment>
<feature type="binding site" evidence="12">
    <location>
        <position position="204"/>
    </location>
    <ligand>
        <name>spermidine</name>
        <dbReference type="ChEBI" id="CHEBI:57834"/>
    </ligand>
</feature>
<dbReference type="AlphaFoldDB" id="A0A848KBG5"/>
<organism evidence="16 17">
    <name type="scientific">Antrihabitans stalactiti</name>
    <dbReference type="NCBI Taxonomy" id="2584121"/>
    <lineage>
        <taxon>Bacteria</taxon>
        <taxon>Bacillati</taxon>
        <taxon>Actinomycetota</taxon>
        <taxon>Actinomycetes</taxon>
        <taxon>Mycobacteriales</taxon>
        <taxon>Nocardiaceae</taxon>
        <taxon>Antrihabitans</taxon>
    </lineage>
</organism>
<feature type="active site" description="Schiff-base intermediate with substrate; via pyruvic acid" evidence="13">
    <location>
        <position position="67"/>
    </location>
</feature>
<dbReference type="UniPathway" id="UPA00248">
    <property type="reaction ID" value="UER00314"/>
</dbReference>
<evidence type="ECO:0000256" key="13">
    <source>
        <dbReference type="HAMAP-Rule" id="MF_00464"/>
    </source>
</evidence>
<sequence length="399" mass="43181">MNSDKAFAGHHVLAELRGVDSKRLDDAPFLQEALSKSLTAAGATVCDLIAHQFEPQGVTVLALLAESHASIHTYPELGSAFVDVFTCGASADPQHAARLLADALGAESVATRVVERGPAQVRTVTESVGTGLTRSWNLTDVLFEADTDFQHVVIGRTAQGISLFCDDERQSTDATQLIYHEALMVPALLLAEQVRRVLIIGSSEGVASQIAVAAGAERVDHVDIDKQAVQACAEYLPYGYSPADLDATDGPTRIHYRDGFEFIAEAAAAGDRYDVVVIDLPDENDDPAAQHNRLYGKEFLQRSAEILSEGGVLACQAGCPTVWRNDTLRKAWERFNETFGTVAYYGSDEHEWAFLFARVDVVADPTDRMISRLSTATYRPATVDPLALRGGSVPPHSLR</sequence>
<comment type="PTM">
    <text evidence="13">Is synthesized initially as an inactive proenzyme. Formation of the active enzyme involves a self-maturation process in which the active site pyruvoyl group is generated from an internal serine residue via an autocatalytic post-translational modification. Two non-identical subunits are generated from the proenzyme in this reaction, and the pyruvate is formed at the N-terminus of the alpha chain, which is derived from the carboxyl end of the proenzyme. The post-translation cleavage follows an unusual pathway, termed non-hydrolytic serinolysis, in which the side chain hydroxyl group of the serine supplies its oxygen atom to form the C-terminus of the beta chain, while the remainder of the serine residue undergoes an oxidative deamination to produce ammonia and the pyruvoyl group blocking the N-terminus of the alpha chain.</text>
</comment>
<reference evidence="16 17" key="1">
    <citation type="submission" date="2019-05" db="EMBL/GenBank/DDBJ databases">
        <authorList>
            <person name="Lee S.D."/>
        </authorList>
    </citation>
    <scope>NUCLEOTIDE SEQUENCE [LARGE SCALE GENOMIC DNA]</scope>
    <source>
        <strain evidence="16 17">YC2-7</strain>
    </source>
</reference>
<comment type="similarity">
    <text evidence="13">Belongs to the prokaryotic AdoMetDC family. Type 1 subfamily.</text>
</comment>
<evidence type="ECO:0000256" key="6">
    <source>
        <dbReference type="ARBA" id="ARBA00023066"/>
    </source>
</evidence>
<dbReference type="SUPFAM" id="SSF53335">
    <property type="entry name" value="S-adenosyl-L-methionine-dependent methyltransferases"/>
    <property type="match status" value="1"/>
</dbReference>
<comment type="catalytic activity">
    <reaction evidence="12">
        <text>S-adenosyl 3-(methylsulfanyl)propylamine + putrescine = S-methyl-5'-thioadenosine + spermidine + H(+)</text>
        <dbReference type="Rhea" id="RHEA:12721"/>
        <dbReference type="ChEBI" id="CHEBI:15378"/>
        <dbReference type="ChEBI" id="CHEBI:17509"/>
        <dbReference type="ChEBI" id="CHEBI:57443"/>
        <dbReference type="ChEBI" id="CHEBI:57834"/>
        <dbReference type="ChEBI" id="CHEBI:326268"/>
        <dbReference type="EC" id="2.5.1.16"/>
    </reaction>
</comment>
<protein>
    <recommendedName>
        <fullName evidence="13">S-adenosylmethionine decarboxylase proenzyme</fullName>
        <shortName evidence="13">AdoMetDC</shortName>
        <shortName evidence="13">SAMDC</shortName>
        <ecNumber evidence="13">4.1.1.50</ecNumber>
    </recommendedName>
    <component>
        <recommendedName>
            <fullName evidence="13">S-adenosylmethionine decarboxylase beta chain</fullName>
        </recommendedName>
    </component>
    <component>
        <recommendedName>
            <fullName evidence="13">S-adenosylmethionine decarboxylase alpha chain</fullName>
        </recommendedName>
    </component>
</protein>
<dbReference type="Pfam" id="PF01564">
    <property type="entry name" value="Spermine_synth"/>
    <property type="match status" value="1"/>
</dbReference>
<feature type="binding site" evidence="12">
    <location>
        <position position="287"/>
    </location>
    <ligand>
        <name>S-methyl-5'-thioadenosine</name>
        <dbReference type="ChEBI" id="CHEBI:17509"/>
    </ligand>
</feature>
<dbReference type="InterPro" id="IPR001045">
    <property type="entry name" value="Spermi_synthase"/>
</dbReference>
<dbReference type="InterPro" id="IPR030374">
    <property type="entry name" value="PABS"/>
</dbReference>
<comment type="function">
    <text evidence="12">Catalyzes the irreversible transfer of a propylamine group from the amino donor S-adenosylmethioninamine (decarboxy-AdoMet) to putrescine (1,4-diaminobutane) to yield spermidine.</text>
</comment>
<dbReference type="NCBIfam" id="TIGR03330">
    <property type="entry name" value="SAM_DCase_Bsu"/>
    <property type="match status" value="1"/>
</dbReference>
<dbReference type="Pfam" id="PF02675">
    <property type="entry name" value="AdoMet_dc"/>
    <property type="match status" value="1"/>
</dbReference>
<accession>A0A848KBG5</accession>
<dbReference type="SUPFAM" id="SSF56276">
    <property type="entry name" value="S-adenosylmethionine decarboxylase"/>
    <property type="match status" value="1"/>
</dbReference>
<dbReference type="PANTHER" id="PTHR33866:SF2">
    <property type="entry name" value="S-ADENOSYLMETHIONINE DECARBOXYLASE PROENZYME"/>
    <property type="match status" value="1"/>
</dbReference>
<evidence type="ECO:0000256" key="3">
    <source>
        <dbReference type="ARBA" id="ARBA00022691"/>
    </source>
</evidence>
<keyword evidence="17" id="KW-1185">Reference proteome</keyword>
<dbReference type="GO" id="GO:0004766">
    <property type="term" value="F:spermidine synthase activity"/>
    <property type="evidence" value="ECO:0007669"/>
    <property type="project" value="UniProtKB-UniRule"/>
</dbReference>
<dbReference type="InterPro" id="IPR029063">
    <property type="entry name" value="SAM-dependent_MTases_sf"/>
</dbReference>
<feature type="modified residue" description="Pyruvic acid (Ser); by autocatalysis" evidence="13">
    <location>
        <position position="67"/>
    </location>
</feature>
<dbReference type="EC" id="4.1.1.50" evidence="13"/>
<evidence type="ECO:0000256" key="2">
    <source>
        <dbReference type="ARBA" id="ARBA00022679"/>
    </source>
</evidence>
<evidence type="ECO:0000256" key="1">
    <source>
        <dbReference type="ARBA" id="ARBA00007867"/>
    </source>
</evidence>
<keyword evidence="8 13" id="KW-0865">Zymogen</keyword>
<evidence type="ECO:0000256" key="8">
    <source>
        <dbReference type="ARBA" id="ARBA00023145"/>
    </source>
</evidence>
<proteinExistence type="inferred from homology"/>
<comment type="cofactor">
    <cofactor evidence="13">
        <name>pyruvate</name>
        <dbReference type="ChEBI" id="CHEBI:15361"/>
    </cofactor>
    <text evidence="13">Binds 1 pyruvoyl group covalently per subunit.</text>
</comment>
<dbReference type="PROSITE" id="PS51006">
    <property type="entry name" value="PABS_2"/>
    <property type="match status" value="1"/>
</dbReference>
<feature type="binding site" evidence="12">
    <location>
        <position position="223"/>
    </location>
    <ligand>
        <name>S-methyl-5'-thioadenosine</name>
        <dbReference type="ChEBI" id="CHEBI:17509"/>
    </ligand>
</feature>
<evidence type="ECO:0000256" key="9">
    <source>
        <dbReference type="ARBA" id="ARBA00023239"/>
    </source>
</evidence>
<feature type="chain" id="PRO_5033184608" description="S-adenosylmethionine decarboxylase beta chain" evidence="13">
    <location>
        <begin position="1"/>
        <end position="66"/>
    </location>
</feature>